<comment type="similarity">
    <text evidence="1">Belongs to the class-I pyridine nucleotide-disulfide oxidoreductase family.</text>
</comment>
<dbReference type="Proteomes" id="UP000248918">
    <property type="component" value="Unassembled WGS sequence"/>
</dbReference>
<dbReference type="Pfam" id="PF07992">
    <property type="entry name" value="Pyr_redox_2"/>
    <property type="match status" value="1"/>
</dbReference>
<evidence type="ECO:0000256" key="5">
    <source>
        <dbReference type="PIRSR" id="PIRSR000350-2"/>
    </source>
</evidence>
<dbReference type="SUPFAM" id="SSF55424">
    <property type="entry name" value="FAD/NAD-linked reductases, dimerisation (C-terminal) domain"/>
    <property type="match status" value="1"/>
</dbReference>
<gene>
    <name evidence="10" type="ORF">BX591_107216</name>
</gene>
<evidence type="ECO:0000256" key="2">
    <source>
        <dbReference type="ARBA" id="ARBA00022630"/>
    </source>
</evidence>
<dbReference type="AlphaFoldDB" id="A0A329CF73"/>
<feature type="binding site" evidence="6">
    <location>
        <begin position="317"/>
        <end position="320"/>
    </location>
    <ligand>
        <name>FAD</name>
        <dbReference type="ChEBI" id="CHEBI:57692"/>
    </ligand>
</feature>
<dbReference type="FunFam" id="3.30.390.30:FF:000001">
    <property type="entry name" value="Dihydrolipoyl dehydrogenase"/>
    <property type="match status" value="1"/>
</dbReference>
<dbReference type="InterPro" id="IPR004099">
    <property type="entry name" value="Pyr_nucl-diS_OxRdtase_dimer"/>
</dbReference>
<evidence type="ECO:0000313" key="10">
    <source>
        <dbReference type="EMBL" id="RAS33299.1"/>
    </source>
</evidence>
<evidence type="ECO:0000256" key="6">
    <source>
        <dbReference type="PIRSR" id="PIRSR000350-3"/>
    </source>
</evidence>
<dbReference type="InterPro" id="IPR001100">
    <property type="entry name" value="Pyr_nuc-diS_OxRdtase"/>
</dbReference>
<organism evidence="10 11">
    <name type="scientific">Paraburkholderia bryophila</name>
    <dbReference type="NCBI Taxonomy" id="420952"/>
    <lineage>
        <taxon>Bacteria</taxon>
        <taxon>Pseudomonadati</taxon>
        <taxon>Pseudomonadota</taxon>
        <taxon>Betaproteobacteria</taxon>
        <taxon>Burkholderiales</taxon>
        <taxon>Burkholderiaceae</taxon>
        <taxon>Paraburkholderia</taxon>
    </lineage>
</organism>
<sequence>MSNIEHYEYVFLGGGKGGKTLAMELAQAGKRVALIERGMIGGSCINVACIPTKALIQNARVAHVRNAHRHDSEVTEGPKTDMKKVLGNVRSVVNGMVDTNLKAFLGSGLDLVLGTGRFVGPRKIHVEMNEGAARIIEGEHVFINTGTTAAIPDVPGLKDAQPLTHVEALQLDSLPEHLIVIGGGYIGLEMAQAFRRLGSSVTLIQEAPRVAMREDEDVTSEIQAALAEEGIEILVGARPVKVTGTSGHAVRIELDSGALVSGSHVLVAAGRTPVTKGLALDAAGVETDERGFIKVDERLATTAANTWAIGEVAGTAMFTHASFDDYRVLKSQLAGGNMTTKNRMIPYALFIEPELGRIGLNETEAKARGIEVRVAKIPMAIVPRARTNGATKGFMKVLVDQHSDQILGFTMLGTNAGDVVTAVQMAMIGKLPYTAVRDAIIAHPLISEGLNILLGKVAARAAHQ</sequence>
<dbReference type="SUPFAM" id="SSF51905">
    <property type="entry name" value="FAD/NAD(P)-binding domain"/>
    <property type="match status" value="1"/>
</dbReference>
<evidence type="ECO:0000259" key="9">
    <source>
        <dbReference type="Pfam" id="PF07992"/>
    </source>
</evidence>
<feature type="disulfide bond" description="Redox-active" evidence="7">
    <location>
        <begin position="44"/>
        <end position="49"/>
    </location>
</feature>
<keyword evidence="6" id="KW-0547">Nucleotide-binding</keyword>
<evidence type="ECO:0000259" key="8">
    <source>
        <dbReference type="Pfam" id="PF02852"/>
    </source>
</evidence>
<dbReference type="PANTHER" id="PTHR43014:SF2">
    <property type="entry name" value="MERCURIC REDUCTASE"/>
    <property type="match status" value="1"/>
</dbReference>
<dbReference type="PANTHER" id="PTHR43014">
    <property type="entry name" value="MERCURIC REDUCTASE"/>
    <property type="match status" value="1"/>
</dbReference>
<dbReference type="OrthoDB" id="178496at2"/>
<keyword evidence="4" id="KW-0560">Oxidoreductase</keyword>
<feature type="binding site" evidence="6">
    <location>
        <position position="53"/>
    </location>
    <ligand>
        <name>FAD</name>
        <dbReference type="ChEBI" id="CHEBI:57692"/>
    </ligand>
</feature>
<dbReference type="RefSeq" id="WP_111932151.1">
    <property type="nucleotide sequence ID" value="NZ_CADFFP010000008.1"/>
</dbReference>
<keyword evidence="3 6" id="KW-0274">FAD</keyword>
<accession>A0A329CF73</accession>
<feature type="binding site" evidence="6">
    <location>
        <position position="116"/>
    </location>
    <ligand>
        <name>FAD</name>
        <dbReference type="ChEBI" id="CHEBI:57692"/>
    </ligand>
</feature>
<dbReference type="GO" id="GO:0050660">
    <property type="term" value="F:flavin adenine dinucleotide binding"/>
    <property type="evidence" value="ECO:0007669"/>
    <property type="project" value="TreeGrafter"/>
</dbReference>
<dbReference type="GO" id="GO:0003955">
    <property type="term" value="F:NAD(P)H dehydrogenase (quinone) activity"/>
    <property type="evidence" value="ECO:0007669"/>
    <property type="project" value="TreeGrafter"/>
</dbReference>
<evidence type="ECO:0000256" key="3">
    <source>
        <dbReference type="ARBA" id="ARBA00022827"/>
    </source>
</evidence>
<feature type="domain" description="FAD/NAD(P)-binding" evidence="9">
    <location>
        <begin position="8"/>
        <end position="322"/>
    </location>
</feature>
<keyword evidence="2" id="KW-0285">Flavoprotein</keyword>
<dbReference type="InterPro" id="IPR036188">
    <property type="entry name" value="FAD/NAD-bd_sf"/>
</dbReference>
<proteinExistence type="inferred from homology"/>
<dbReference type="InterPro" id="IPR023753">
    <property type="entry name" value="FAD/NAD-binding_dom"/>
</dbReference>
<feature type="active site" description="Proton acceptor" evidence="5">
    <location>
        <position position="443"/>
    </location>
</feature>
<dbReference type="EMBL" id="QLTK01000007">
    <property type="protein sequence ID" value="RAS33299.1"/>
    <property type="molecule type" value="Genomic_DNA"/>
</dbReference>
<dbReference type="PIRSF" id="PIRSF000350">
    <property type="entry name" value="Mercury_reductase_MerA"/>
    <property type="match status" value="1"/>
</dbReference>
<evidence type="ECO:0000256" key="1">
    <source>
        <dbReference type="ARBA" id="ARBA00007532"/>
    </source>
</evidence>
<comment type="caution">
    <text evidence="10">The sequence shown here is derived from an EMBL/GenBank/DDBJ whole genome shotgun (WGS) entry which is preliminary data.</text>
</comment>
<reference evidence="10 11" key="1">
    <citation type="submission" date="2018-06" db="EMBL/GenBank/DDBJ databases">
        <title>Genomic Encyclopedia of Type Strains, Phase III (KMG-III): the genomes of soil and plant-associated and newly described type strains.</title>
        <authorList>
            <person name="Whitman W."/>
        </authorList>
    </citation>
    <scope>NUCLEOTIDE SEQUENCE [LARGE SCALE GENOMIC DNA]</scope>
    <source>
        <strain evidence="10 11">LMG 23644</strain>
    </source>
</reference>
<dbReference type="Gene3D" id="3.30.390.30">
    <property type="match status" value="1"/>
</dbReference>
<keyword evidence="10" id="KW-0670">Pyruvate</keyword>
<keyword evidence="6" id="KW-0520">NAD</keyword>
<evidence type="ECO:0000256" key="4">
    <source>
        <dbReference type="ARBA" id="ARBA00023002"/>
    </source>
</evidence>
<dbReference type="InterPro" id="IPR016156">
    <property type="entry name" value="FAD/NAD-linked_Rdtase_dimer_sf"/>
</dbReference>
<comment type="cofactor">
    <cofactor evidence="6">
        <name>FAD</name>
        <dbReference type="ChEBI" id="CHEBI:57692"/>
    </cofactor>
    <text evidence="6">Binds 1 FAD per subunit.</text>
</comment>
<dbReference type="PRINTS" id="PR00368">
    <property type="entry name" value="FADPNR"/>
</dbReference>
<feature type="binding site" evidence="6">
    <location>
        <begin position="182"/>
        <end position="189"/>
    </location>
    <ligand>
        <name>NAD(+)</name>
        <dbReference type="ChEBI" id="CHEBI:57540"/>
    </ligand>
</feature>
<dbReference type="PRINTS" id="PR00411">
    <property type="entry name" value="PNDRDTASEI"/>
</dbReference>
<protein>
    <submittedName>
        <fullName evidence="10">Pyruvate/2-oxoglutarate dehydrogenase complex dihydrolipoamide dehydrogenase (E3) component</fullName>
    </submittedName>
</protein>
<dbReference type="Pfam" id="PF02852">
    <property type="entry name" value="Pyr_redox_dim"/>
    <property type="match status" value="1"/>
</dbReference>
<feature type="binding site" evidence="6">
    <location>
        <position position="270"/>
    </location>
    <ligand>
        <name>NAD(+)</name>
        <dbReference type="ChEBI" id="CHEBI:57540"/>
    </ligand>
</feature>
<evidence type="ECO:0000256" key="7">
    <source>
        <dbReference type="PIRSR" id="PIRSR000350-4"/>
    </source>
</evidence>
<feature type="domain" description="Pyridine nucleotide-disulphide oxidoreductase dimerisation" evidence="8">
    <location>
        <begin position="345"/>
        <end position="450"/>
    </location>
</feature>
<dbReference type="Gene3D" id="3.50.50.60">
    <property type="entry name" value="FAD/NAD(P)-binding domain"/>
    <property type="match status" value="2"/>
</dbReference>
<evidence type="ECO:0000313" key="11">
    <source>
        <dbReference type="Proteomes" id="UP000248918"/>
    </source>
</evidence>
<name>A0A329CF73_9BURK</name>